<accession>A0AAD6YQV0</accession>
<dbReference type="Gene3D" id="3.40.970.10">
    <property type="entry name" value="Ribonuclease H1, N-terminal domain"/>
    <property type="match status" value="2"/>
</dbReference>
<evidence type="ECO:0000313" key="4">
    <source>
        <dbReference type="Proteomes" id="UP001219525"/>
    </source>
</evidence>
<dbReference type="SUPFAM" id="SSF55658">
    <property type="entry name" value="L9 N-domain-like"/>
    <property type="match status" value="2"/>
</dbReference>
<evidence type="ECO:0000256" key="1">
    <source>
        <dbReference type="SAM" id="MobiDB-lite"/>
    </source>
</evidence>
<dbReference type="Pfam" id="PF01693">
    <property type="entry name" value="Cauli_VI"/>
    <property type="match status" value="2"/>
</dbReference>
<evidence type="ECO:0000313" key="3">
    <source>
        <dbReference type="EMBL" id="KAJ7226777.1"/>
    </source>
</evidence>
<dbReference type="InterPro" id="IPR009027">
    <property type="entry name" value="Ribosomal_bL9/RNase_H1_N"/>
</dbReference>
<dbReference type="Proteomes" id="UP001219525">
    <property type="component" value="Unassembled WGS sequence"/>
</dbReference>
<gene>
    <name evidence="3" type="ORF">GGX14DRAFT_555364</name>
</gene>
<keyword evidence="4" id="KW-1185">Reference proteome</keyword>
<dbReference type="InterPro" id="IPR037056">
    <property type="entry name" value="RNase_H1_N_sf"/>
</dbReference>
<sequence length="328" mass="35430">MAPHDLTPTEIAQLIDPRNHPARLSATELDLLTAHLSDTQLEQVVDQLGLDELARQLPPIFERVMLAAQRVVRRSAPESDDEVDSLIRHFDEASLVDSPVPTLSPSSAARPGTPLGLHGVSPIPTSPRTPQRATAPREYKIKSPQKVGTTTEWFEAGALTLGIKGASAVATGSRSRTRKPRSAAYVVFYGGEVGVFEDWSDVVKSITGHSGAIYSGFPSIAAATAALAYARSKGWTGDSTAPPAYISPLPVPSSYEDNPLHSTATTNRWYVVCRGVVPGVYRSYLECSLHTSGVKGNLYKAFDTREEAEAAYSQALQEEFVMCIPRRA</sequence>
<feature type="domain" description="Ribonuclease H1 N-terminal" evidence="2">
    <location>
        <begin position="269"/>
        <end position="310"/>
    </location>
</feature>
<dbReference type="InterPro" id="IPR011320">
    <property type="entry name" value="RNase_H1_N"/>
</dbReference>
<comment type="caution">
    <text evidence="3">The sequence shown here is derived from an EMBL/GenBank/DDBJ whole genome shotgun (WGS) entry which is preliminary data.</text>
</comment>
<reference evidence="3" key="1">
    <citation type="submission" date="2023-03" db="EMBL/GenBank/DDBJ databases">
        <title>Massive genome expansion in bonnet fungi (Mycena s.s.) driven by repeated elements and novel gene families across ecological guilds.</title>
        <authorList>
            <consortium name="Lawrence Berkeley National Laboratory"/>
            <person name="Harder C.B."/>
            <person name="Miyauchi S."/>
            <person name="Viragh M."/>
            <person name="Kuo A."/>
            <person name="Thoen E."/>
            <person name="Andreopoulos B."/>
            <person name="Lu D."/>
            <person name="Skrede I."/>
            <person name="Drula E."/>
            <person name="Henrissat B."/>
            <person name="Morin E."/>
            <person name="Kohler A."/>
            <person name="Barry K."/>
            <person name="LaButti K."/>
            <person name="Morin E."/>
            <person name="Salamov A."/>
            <person name="Lipzen A."/>
            <person name="Mereny Z."/>
            <person name="Hegedus B."/>
            <person name="Baldrian P."/>
            <person name="Stursova M."/>
            <person name="Weitz H."/>
            <person name="Taylor A."/>
            <person name="Grigoriev I.V."/>
            <person name="Nagy L.G."/>
            <person name="Martin F."/>
            <person name="Kauserud H."/>
        </authorList>
    </citation>
    <scope>NUCLEOTIDE SEQUENCE</scope>
    <source>
        <strain evidence="3">9144</strain>
    </source>
</reference>
<dbReference type="AlphaFoldDB" id="A0AAD6YQV0"/>
<feature type="region of interest" description="Disordered" evidence="1">
    <location>
        <begin position="98"/>
        <end position="136"/>
    </location>
</feature>
<feature type="domain" description="Ribonuclease H1 N-terminal" evidence="2">
    <location>
        <begin position="184"/>
        <end position="225"/>
    </location>
</feature>
<evidence type="ECO:0000259" key="2">
    <source>
        <dbReference type="Pfam" id="PF01693"/>
    </source>
</evidence>
<organism evidence="3 4">
    <name type="scientific">Mycena pura</name>
    <dbReference type="NCBI Taxonomy" id="153505"/>
    <lineage>
        <taxon>Eukaryota</taxon>
        <taxon>Fungi</taxon>
        <taxon>Dikarya</taxon>
        <taxon>Basidiomycota</taxon>
        <taxon>Agaricomycotina</taxon>
        <taxon>Agaricomycetes</taxon>
        <taxon>Agaricomycetidae</taxon>
        <taxon>Agaricales</taxon>
        <taxon>Marasmiineae</taxon>
        <taxon>Mycenaceae</taxon>
        <taxon>Mycena</taxon>
    </lineage>
</organism>
<proteinExistence type="predicted"/>
<dbReference type="EMBL" id="JARJCW010000003">
    <property type="protein sequence ID" value="KAJ7226777.1"/>
    <property type="molecule type" value="Genomic_DNA"/>
</dbReference>
<protein>
    <recommendedName>
        <fullName evidence="2">Ribonuclease H1 N-terminal domain-containing protein</fullName>
    </recommendedName>
</protein>
<name>A0AAD6YQV0_9AGAR</name>